<dbReference type="InterPro" id="IPR020115">
    <property type="entry name" value="Fin"/>
</dbReference>
<dbReference type="GO" id="GO:0010468">
    <property type="term" value="P:regulation of gene expression"/>
    <property type="evidence" value="ECO:0007669"/>
    <property type="project" value="InterPro"/>
</dbReference>
<accession>A0A4V2US58</accession>
<dbReference type="EMBL" id="SMAB01000018">
    <property type="protein sequence ID" value="TCS80162.1"/>
    <property type="molecule type" value="Genomic_DNA"/>
</dbReference>
<evidence type="ECO:0000313" key="1">
    <source>
        <dbReference type="EMBL" id="TCS80162.1"/>
    </source>
</evidence>
<organism evidence="1 2">
    <name type="scientific">Tepidibacillus fermentans</name>
    <dbReference type="NCBI Taxonomy" id="1281767"/>
    <lineage>
        <taxon>Bacteria</taxon>
        <taxon>Bacillati</taxon>
        <taxon>Bacillota</taxon>
        <taxon>Bacilli</taxon>
        <taxon>Bacillales</taxon>
        <taxon>Bacillaceae</taxon>
        <taxon>Tepidibacillus</taxon>
    </lineage>
</organism>
<proteinExistence type="predicted"/>
<protein>
    <submittedName>
        <fullName evidence="1">Uncharacterized protein DUF2757</fullName>
    </submittedName>
</protein>
<dbReference type="RefSeq" id="WP_132769929.1">
    <property type="nucleotide sequence ID" value="NZ_SMAB01000018.1"/>
</dbReference>
<dbReference type="Pfam" id="PF10955">
    <property type="entry name" value="Fin"/>
    <property type="match status" value="1"/>
</dbReference>
<reference evidence="1 2" key="1">
    <citation type="submission" date="2019-03" db="EMBL/GenBank/DDBJ databases">
        <title>Genomic Encyclopedia of Type Strains, Phase IV (KMG-IV): sequencing the most valuable type-strain genomes for metagenomic binning, comparative biology and taxonomic classification.</title>
        <authorList>
            <person name="Goeker M."/>
        </authorList>
    </citation>
    <scope>NUCLEOTIDE SEQUENCE [LARGE SCALE GENOMIC DNA]</scope>
    <source>
        <strain evidence="1 2">DSM 23802</strain>
    </source>
</reference>
<evidence type="ECO:0000313" key="2">
    <source>
        <dbReference type="Proteomes" id="UP000295788"/>
    </source>
</evidence>
<gene>
    <name evidence="1" type="ORF">EDD72_11837</name>
</gene>
<comment type="caution">
    <text evidence="1">The sequence shown here is derived from an EMBL/GenBank/DDBJ whole genome shotgun (WGS) entry which is preliminary data.</text>
</comment>
<dbReference type="AlphaFoldDB" id="A0A4V2US58"/>
<dbReference type="OrthoDB" id="2084556at2"/>
<keyword evidence="2" id="KW-1185">Reference proteome</keyword>
<sequence>MIKYVCKHCGHHLGLIDQAVVDEARLGFDSLTIEERESIISYESNGDIVANVVCEYCQEALEQNPELILLSNLLQ</sequence>
<name>A0A4V2US58_9BACI</name>
<dbReference type="Proteomes" id="UP000295788">
    <property type="component" value="Unassembled WGS sequence"/>
</dbReference>